<protein>
    <recommendedName>
        <fullName evidence="6">Peptidyl-prolyl cis-trans isomerase</fullName>
        <ecNumber evidence="6">5.2.1.8</ecNumber>
    </recommendedName>
</protein>
<keyword evidence="3 5" id="KW-0697">Rotamase</keyword>
<dbReference type="SUPFAM" id="SSF54534">
    <property type="entry name" value="FKBP-like"/>
    <property type="match status" value="2"/>
</dbReference>
<evidence type="ECO:0000256" key="1">
    <source>
        <dbReference type="ARBA" id="ARBA00000971"/>
    </source>
</evidence>
<dbReference type="EMBL" id="JAQGEF010000017">
    <property type="protein sequence ID" value="MDA3615818.1"/>
    <property type="molecule type" value="Genomic_DNA"/>
</dbReference>
<evidence type="ECO:0000256" key="6">
    <source>
        <dbReference type="RuleBase" id="RU003915"/>
    </source>
</evidence>
<evidence type="ECO:0000256" key="5">
    <source>
        <dbReference type="PROSITE-ProRule" id="PRU00277"/>
    </source>
</evidence>
<feature type="domain" description="PPIase FKBP-type" evidence="7">
    <location>
        <begin position="200"/>
        <end position="293"/>
    </location>
</feature>
<keyword evidence="4 5" id="KW-0413">Isomerase</keyword>
<dbReference type="GO" id="GO:0003755">
    <property type="term" value="F:peptidyl-prolyl cis-trans isomerase activity"/>
    <property type="evidence" value="ECO:0007669"/>
    <property type="project" value="UniProtKB-EC"/>
</dbReference>
<evidence type="ECO:0000256" key="2">
    <source>
        <dbReference type="ARBA" id="ARBA00006577"/>
    </source>
</evidence>
<accession>A0ABT4UM11</accession>
<sequence>MKFSLKAILGVTTLAATLFACKNNSDYKKTKEGLAYKIHSSGKGEFVKPGQFIKVYFSNAINDSTIADNFGKMPAYGPYDTAGLPTTYNFIDFLNEMRVGDSAEFSIPVDTLIKHQLVPANEVFKPGALIKGKVKLAGVFATQEEVNKDQEAILKEIKTAEIAAIEKHLKEKNITNFTKTNEGVFVIVEKEGTGSKIDTGAIVTLNYTGTLLKNGEKFDSNVDSAFNHVQPFEYAAYQGNVIPGWDAGVGTLKEGSKAKIYVPSMLGYGPQERGPQMPAYSNLVFDVEVLKVTPKPANAALPVAPPAPVK</sequence>
<dbReference type="PROSITE" id="PS51257">
    <property type="entry name" value="PROKAR_LIPOPROTEIN"/>
    <property type="match status" value="1"/>
</dbReference>
<evidence type="ECO:0000256" key="4">
    <source>
        <dbReference type="ARBA" id="ARBA00023235"/>
    </source>
</evidence>
<evidence type="ECO:0000256" key="3">
    <source>
        <dbReference type="ARBA" id="ARBA00023110"/>
    </source>
</evidence>
<organism evidence="8 9">
    <name type="scientific">Polluticaenibacter yanchengensis</name>
    <dbReference type="NCBI Taxonomy" id="3014562"/>
    <lineage>
        <taxon>Bacteria</taxon>
        <taxon>Pseudomonadati</taxon>
        <taxon>Bacteroidota</taxon>
        <taxon>Chitinophagia</taxon>
        <taxon>Chitinophagales</taxon>
        <taxon>Chitinophagaceae</taxon>
        <taxon>Polluticaenibacter</taxon>
    </lineage>
</organism>
<evidence type="ECO:0000259" key="7">
    <source>
        <dbReference type="PROSITE" id="PS50059"/>
    </source>
</evidence>
<comment type="caution">
    <text evidence="8">The sequence shown here is derived from an EMBL/GenBank/DDBJ whole genome shotgun (WGS) entry which is preliminary data.</text>
</comment>
<dbReference type="InterPro" id="IPR046357">
    <property type="entry name" value="PPIase_dom_sf"/>
</dbReference>
<name>A0ABT4UM11_9BACT</name>
<dbReference type="PROSITE" id="PS50059">
    <property type="entry name" value="FKBP_PPIASE"/>
    <property type="match status" value="1"/>
</dbReference>
<dbReference type="EC" id="5.2.1.8" evidence="6"/>
<evidence type="ECO:0000313" key="9">
    <source>
        <dbReference type="Proteomes" id="UP001210231"/>
    </source>
</evidence>
<gene>
    <name evidence="8" type="ORF">O3P16_13445</name>
</gene>
<dbReference type="InterPro" id="IPR001179">
    <property type="entry name" value="PPIase_FKBP_dom"/>
</dbReference>
<dbReference type="Pfam" id="PF00254">
    <property type="entry name" value="FKBP_C"/>
    <property type="match status" value="1"/>
</dbReference>
<dbReference type="PANTHER" id="PTHR43811">
    <property type="entry name" value="FKBP-TYPE PEPTIDYL-PROLYL CIS-TRANS ISOMERASE FKPA"/>
    <property type="match status" value="1"/>
</dbReference>
<dbReference type="Proteomes" id="UP001210231">
    <property type="component" value="Unassembled WGS sequence"/>
</dbReference>
<keyword evidence="9" id="KW-1185">Reference proteome</keyword>
<dbReference type="PANTHER" id="PTHR43811:SF19">
    <property type="entry name" value="39 KDA FK506-BINDING NUCLEAR PROTEIN"/>
    <property type="match status" value="1"/>
</dbReference>
<comment type="catalytic activity">
    <reaction evidence="1 5 6">
        <text>[protein]-peptidylproline (omega=180) = [protein]-peptidylproline (omega=0)</text>
        <dbReference type="Rhea" id="RHEA:16237"/>
        <dbReference type="Rhea" id="RHEA-COMP:10747"/>
        <dbReference type="Rhea" id="RHEA-COMP:10748"/>
        <dbReference type="ChEBI" id="CHEBI:83833"/>
        <dbReference type="ChEBI" id="CHEBI:83834"/>
        <dbReference type="EC" id="5.2.1.8"/>
    </reaction>
</comment>
<evidence type="ECO:0000313" key="8">
    <source>
        <dbReference type="EMBL" id="MDA3615818.1"/>
    </source>
</evidence>
<proteinExistence type="inferred from homology"/>
<dbReference type="Gene3D" id="3.10.50.40">
    <property type="match status" value="2"/>
</dbReference>
<comment type="similarity">
    <text evidence="2 6">Belongs to the FKBP-type PPIase family.</text>
</comment>
<reference evidence="8 9" key="1">
    <citation type="submission" date="2022-12" db="EMBL/GenBank/DDBJ databases">
        <title>Chitinophagaceae gen. sp. nov., a new member of the family Chitinophagaceae, isolated from soil in a chemical factory.</title>
        <authorList>
            <person name="Ke Z."/>
        </authorList>
    </citation>
    <scope>NUCLEOTIDE SEQUENCE [LARGE SCALE GENOMIC DNA]</scope>
    <source>
        <strain evidence="8 9">LY-5</strain>
    </source>
</reference>
<dbReference type="RefSeq" id="WP_407032146.1">
    <property type="nucleotide sequence ID" value="NZ_JAQGEF010000017.1"/>
</dbReference>